<name>A0A3M2J7G3_9CELL</name>
<gene>
    <name evidence="2" type="ORF">EBM89_14715</name>
</gene>
<evidence type="ECO:0000313" key="3">
    <source>
        <dbReference type="Proteomes" id="UP000269289"/>
    </source>
</evidence>
<organism evidence="2 3">
    <name type="scientific">Cellulomonas triticagri</name>
    <dbReference type="NCBI Taxonomy" id="2483352"/>
    <lineage>
        <taxon>Bacteria</taxon>
        <taxon>Bacillati</taxon>
        <taxon>Actinomycetota</taxon>
        <taxon>Actinomycetes</taxon>
        <taxon>Micrococcales</taxon>
        <taxon>Cellulomonadaceae</taxon>
        <taxon>Cellulomonas</taxon>
    </lineage>
</organism>
<comment type="caution">
    <text evidence="2">The sequence shown here is derived from an EMBL/GenBank/DDBJ whole genome shotgun (WGS) entry which is preliminary data.</text>
</comment>
<dbReference type="Proteomes" id="UP000269289">
    <property type="component" value="Unassembled WGS sequence"/>
</dbReference>
<evidence type="ECO:0000313" key="2">
    <source>
        <dbReference type="EMBL" id="RMI06885.1"/>
    </source>
</evidence>
<dbReference type="AlphaFoldDB" id="A0A3M2J7G3"/>
<feature type="transmembrane region" description="Helical" evidence="1">
    <location>
        <begin position="49"/>
        <end position="74"/>
    </location>
</feature>
<keyword evidence="1" id="KW-0472">Membrane</keyword>
<feature type="transmembrane region" description="Helical" evidence="1">
    <location>
        <begin position="86"/>
        <end position="106"/>
    </location>
</feature>
<sequence length="158" mass="16163">MSSALAVVVAGATARIAAAHGGPELRWAVLLHGKRGSSEWEFVVPTADAWWVALLVQAVPAVLALVTLVVAHPARSWDSPVDGAPTWLGAVLAPGLAIALVGGFAADAAGRGPDDPGRVLVASSPQVVAFLGFGVVAVCTWVESRRLRRRAPAPVNPG</sequence>
<keyword evidence="3" id="KW-1185">Reference proteome</keyword>
<evidence type="ECO:0000256" key="1">
    <source>
        <dbReference type="SAM" id="Phobius"/>
    </source>
</evidence>
<dbReference type="EMBL" id="RFFI01000088">
    <property type="protein sequence ID" value="RMI06885.1"/>
    <property type="molecule type" value="Genomic_DNA"/>
</dbReference>
<keyword evidence="1" id="KW-0812">Transmembrane</keyword>
<accession>A0A3M2J7G3</accession>
<keyword evidence="1" id="KW-1133">Transmembrane helix</keyword>
<protein>
    <submittedName>
        <fullName evidence="2">Uncharacterized protein</fullName>
    </submittedName>
</protein>
<reference evidence="2 3" key="1">
    <citation type="submission" date="2018-10" db="EMBL/GenBank/DDBJ databases">
        <title>Isolation, diversity and antifungal activity of actinobacteria from wheat.</title>
        <authorList>
            <person name="Han C."/>
        </authorList>
    </citation>
    <scope>NUCLEOTIDE SEQUENCE [LARGE SCALE GENOMIC DNA]</scope>
    <source>
        <strain evidence="2 3">NEAU-YY56</strain>
    </source>
</reference>
<feature type="transmembrane region" description="Helical" evidence="1">
    <location>
        <begin position="126"/>
        <end position="142"/>
    </location>
</feature>
<proteinExistence type="predicted"/>